<dbReference type="InterPro" id="IPR029058">
    <property type="entry name" value="AB_hydrolase_fold"/>
</dbReference>
<dbReference type="Pfam" id="PF00135">
    <property type="entry name" value="COesterase"/>
    <property type="match status" value="1"/>
</dbReference>
<feature type="transmembrane region" description="Helical" evidence="2">
    <location>
        <begin position="35"/>
        <end position="52"/>
    </location>
</feature>
<dbReference type="GO" id="GO:0005615">
    <property type="term" value="C:extracellular space"/>
    <property type="evidence" value="ECO:0007669"/>
    <property type="project" value="TreeGrafter"/>
</dbReference>
<comment type="caution">
    <text evidence="4">The sequence shown here is derived from an EMBL/GenBank/DDBJ whole genome shotgun (WGS) entry which is preliminary data.</text>
</comment>
<gene>
    <name evidence="5" type="ORF">BJ997_001088</name>
    <name evidence="4" type="ORF">GY21_08700</name>
</gene>
<feature type="domain" description="Carboxylesterase type B" evidence="3">
    <location>
        <begin position="99"/>
        <end position="165"/>
    </location>
</feature>
<reference evidence="4 6" key="1">
    <citation type="submission" date="2014-08" db="EMBL/GenBank/DDBJ databases">
        <authorList>
            <person name="Sisinthy S."/>
        </authorList>
    </citation>
    <scope>NUCLEOTIDE SEQUENCE [LARGE SCALE GENOMIC DNA]</scope>
    <source>
        <strain evidence="4 6">RuG17</strain>
    </source>
</reference>
<evidence type="ECO:0000256" key="1">
    <source>
        <dbReference type="ARBA" id="ARBA00022801"/>
    </source>
</evidence>
<dbReference type="EC" id="3.1.1.-" evidence="5"/>
<dbReference type="eggNOG" id="COG2272">
    <property type="taxonomic scope" value="Bacteria"/>
</dbReference>
<dbReference type="InterPro" id="IPR050654">
    <property type="entry name" value="AChE-related_enzymes"/>
</dbReference>
<feature type="transmembrane region" description="Helical" evidence="2">
    <location>
        <begin position="12"/>
        <end position="29"/>
    </location>
</feature>
<evidence type="ECO:0000313" key="7">
    <source>
        <dbReference type="Proteomes" id="UP000561726"/>
    </source>
</evidence>
<dbReference type="Proteomes" id="UP000029864">
    <property type="component" value="Unassembled WGS sequence"/>
</dbReference>
<evidence type="ECO:0000313" key="5">
    <source>
        <dbReference type="EMBL" id="MBB5640540.1"/>
    </source>
</evidence>
<dbReference type="PANTHER" id="PTHR43918:SF4">
    <property type="entry name" value="CARBOXYLIC ESTER HYDROLASE"/>
    <property type="match status" value="1"/>
</dbReference>
<dbReference type="EMBL" id="JPXF01000029">
    <property type="protein sequence ID" value="KGJ76983.1"/>
    <property type="molecule type" value="Genomic_DNA"/>
</dbReference>
<dbReference type="RefSeq" id="WP_035836331.1">
    <property type="nucleotide sequence ID" value="NZ_JACHBQ010000001.1"/>
</dbReference>
<dbReference type="SUPFAM" id="SSF53474">
    <property type="entry name" value="alpha/beta-Hydrolases"/>
    <property type="match status" value="1"/>
</dbReference>
<sequence>MSRNAGITKSLIRWLPLVPLTATAALVLWLNRSPWWGWALIGVLLVAAGAAARRWLRGHVLLQTGAWMLAAAIVCTTAVGMYPPPTVRDAGGNDPQPTEVVPTHDGLVRGVLIDDRSTGIFAGIPYAHAPVGKLRWRAPQPLQPRTGVFTGDRFSSAPIQSTSTFFTRARRWSRCHSRTHSSTRIP</sequence>
<name>A0A099JHM0_9MICO</name>
<dbReference type="GO" id="GO:0005886">
    <property type="term" value="C:plasma membrane"/>
    <property type="evidence" value="ECO:0007669"/>
    <property type="project" value="TreeGrafter"/>
</dbReference>
<keyword evidence="2" id="KW-0472">Membrane</keyword>
<keyword evidence="6" id="KW-1185">Reference proteome</keyword>
<dbReference type="STRING" id="1001240.GY21_08700"/>
<evidence type="ECO:0000259" key="3">
    <source>
        <dbReference type="Pfam" id="PF00135"/>
    </source>
</evidence>
<dbReference type="Proteomes" id="UP000561726">
    <property type="component" value="Unassembled WGS sequence"/>
</dbReference>
<dbReference type="PANTHER" id="PTHR43918">
    <property type="entry name" value="ACETYLCHOLINESTERASE"/>
    <property type="match status" value="1"/>
</dbReference>
<dbReference type="EMBL" id="JACHBQ010000001">
    <property type="protein sequence ID" value="MBB5640540.1"/>
    <property type="molecule type" value="Genomic_DNA"/>
</dbReference>
<dbReference type="GO" id="GO:0019695">
    <property type="term" value="P:choline metabolic process"/>
    <property type="evidence" value="ECO:0007669"/>
    <property type="project" value="TreeGrafter"/>
</dbReference>
<accession>A0A099JHM0</accession>
<keyword evidence="2" id="KW-1133">Transmembrane helix</keyword>
<protein>
    <submittedName>
        <fullName evidence="5">Para-nitrobenzyl esterase</fullName>
        <ecNumber evidence="5">3.1.1.-</ecNumber>
    </submittedName>
</protein>
<dbReference type="GO" id="GO:0003990">
    <property type="term" value="F:acetylcholinesterase activity"/>
    <property type="evidence" value="ECO:0007669"/>
    <property type="project" value="TreeGrafter"/>
</dbReference>
<evidence type="ECO:0000256" key="2">
    <source>
        <dbReference type="SAM" id="Phobius"/>
    </source>
</evidence>
<reference evidence="5 7" key="2">
    <citation type="submission" date="2020-08" db="EMBL/GenBank/DDBJ databases">
        <title>Sequencing the genomes of 1000 actinobacteria strains.</title>
        <authorList>
            <person name="Klenk H.-P."/>
        </authorList>
    </citation>
    <scope>NUCLEOTIDE SEQUENCE [LARGE SCALE GENOMIC DNA]</scope>
    <source>
        <strain evidence="5 7">DSM 21065</strain>
    </source>
</reference>
<organism evidence="4 6">
    <name type="scientific">Cryobacterium roopkundense</name>
    <dbReference type="NCBI Taxonomy" id="1001240"/>
    <lineage>
        <taxon>Bacteria</taxon>
        <taxon>Bacillati</taxon>
        <taxon>Actinomycetota</taxon>
        <taxon>Actinomycetes</taxon>
        <taxon>Micrococcales</taxon>
        <taxon>Microbacteriaceae</taxon>
        <taxon>Cryobacterium</taxon>
    </lineage>
</organism>
<keyword evidence="2" id="KW-0812">Transmembrane</keyword>
<feature type="transmembrane region" description="Helical" evidence="2">
    <location>
        <begin position="64"/>
        <end position="82"/>
    </location>
</feature>
<evidence type="ECO:0000313" key="6">
    <source>
        <dbReference type="Proteomes" id="UP000029864"/>
    </source>
</evidence>
<dbReference type="AlphaFoldDB" id="A0A099JHM0"/>
<keyword evidence="1 5" id="KW-0378">Hydrolase</keyword>
<dbReference type="Gene3D" id="3.40.50.1820">
    <property type="entry name" value="alpha/beta hydrolase"/>
    <property type="match status" value="1"/>
</dbReference>
<dbReference type="GO" id="GO:0006581">
    <property type="term" value="P:acetylcholine catabolic process"/>
    <property type="evidence" value="ECO:0007669"/>
    <property type="project" value="TreeGrafter"/>
</dbReference>
<evidence type="ECO:0000313" key="4">
    <source>
        <dbReference type="EMBL" id="KGJ76983.1"/>
    </source>
</evidence>
<proteinExistence type="predicted"/>
<dbReference type="InterPro" id="IPR002018">
    <property type="entry name" value="CarbesteraseB"/>
</dbReference>